<accession>A0A975RBB7</accession>
<keyword evidence="2" id="KW-1185">Reference proteome</keyword>
<dbReference type="EMBL" id="CP073754">
    <property type="protein sequence ID" value="QWF72199.1"/>
    <property type="molecule type" value="Genomic_DNA"/>
</dbReference>
<reference evidence="1" key="1">
    <citation type="submission" date="2021-04" db="EMBL/GenBank/DDBJ databases">
        <title>Draft genome sequence data of methanotrophic Methylovulum sp. strain S1L and Methylomonas sp. strain S2AM isolated from boreal lake water columns.</title>
        <authorList>
            <person name="Rissanen A.J."/>
            <person name="Mangayil R."/>
            <person name="Svenning M.M."/>
            <person name="Khanongnuch R."/>
        </authorList>
    </citation>
    <scope>NUCLEOTIDE SEQUENCE</scope>
    <source>
        <strain evidence="1">S2AM</strain>
    </source>
</reference>
<dbReference type="AlphaFoldDB" id="A0A975RBB7"/>
<dbReference type="RefSeq" id="WP_215584458.1">
    <property type="nucleotide sequence ID" value="NZ_CP073754.1"/>
</dbReference>
<dbReference type="KEGG" id="mpad:KEF85_07045"/>
<sequence>MITPSLRPDSISFTAANIGGLLQIDIALDVPNLQAHGSQLMRIHCVQRPTVPVKLKLIDC</sequence>
<evidence type="ECO:0000313" key="2">
    <source>
        <dbReference type="Proteomes" id="UP000676649"/>
    </source>
</evidence>
<dbReference type="Proteomes" id="UP000676649">
    <property type="component" value="Chromosome"/>
</dbReference>
<evidence type="ECO:0000313" key="1">
    <source>
        <dbReference type="EMBL" id="QWF72199.1"/>
    </source>
</evidence>
<organism evidence="1 2">
    <name type="scientific">Methylomonas paludis</name>
    <dbReference type="NCBI Taxonomy" id="1173101"/>
    <lineage>
        <taxon>Bacteria</taxon>
        <taxon>Pseudomonadati</taxon>
        <taxon>Pseudomonadota</taxon>
        <taxon>Gammaproteobacteria</taxon>
        <taxon>Methylococcales</taxon>
        <taxon>Methylococcaceae</taxon>
        <taxon>Methylomonas</taxon>
    </lineage>
</organism>
<name>A0A975RBB7_9GAMM</name>
<gene>
    <name evidence="1" type="ORF">KEF85_07045</name>
</gene>
<proteinExistence type="predicted"/>
<protein>
    <submittedName>
        <fullName evidence="1">Uncharacterized protein</fullName>
    </submittedName>
</protein>